<feature type="domain" description="Myb-like" evidence="6">
    <location>
        <begin position="110"/>
        <end position="160"/>
    </location>
</feature>
<dbReference type="PANTHER" id="PTHR46621">
    <property type="entry name" value="SNRNA-ACTIVATING PROTEIN COMPLEX SUBUNIT 4"/>
    <property type="match status" value="1"/>
</dbReference>
<dbReference type="GO" id="GO:0042796">
    <property type="term" value="P:snRNA transcription by RNA polymerase III"/>
    <property type="evidence" value="ECO:0007669"/>
    <property type="project" value="TreeGrafter"/>
</dbReference>
<dbReference type="InterPro" id="IPR017884">
    <property type="entry name" value="SANT_dom"/>
</dbReference>
<dbReference type="GO" id="GO:0019185">
    <property type="term" value="C:snRNA-activating protein complex"/>
    <property type="evidence" value="ECO:0007669"/>
    <property type="project" value="TreeGrafter"/>
</dbReference>
<evidence type="ECO:0000259" key="7">
    <source>
        <dbReference type="PROSITE" id="PS51293"/>
    </source>
</evidence>
<dbReference type="EMBL" id="HG316469">
    <property type="protein sequence ID" value="CDF91933.1"/>
    <property type="molecule type" value="Genomic_DNA"/>
</dbReference>
<evidence type="ECO:0000259" key="8">
    <source>
        <dbReference type="PROSITE" id="PS51294"/>
    </source>
</evidence>
<keyword evidence="2" id="KW-0238">DNA-binding</keyword>
<dbReference type="CDD" id="cd00167">
    <property type="entry name" value="SANT"/>
    <property type="match status" value="3"/>
</dbReference>
<organism evidence="9 10">
    <name type="scientific">Zygosaccharomyces bailii (strain CLIB 213 / ATCC 58445 / CBS 680 / BCRC 21525 / NBRC 1098 / NCYC 1416 / NRRL Y-2227)</name>
    <dbReference type="NCBI Taxonomy" id="1333698"/>
    <lineage>
        <taxon>Eukaryota</taxon>
        <taxon>Fungi</taxon>
        <taxon>Dikarya</taxon>
        <taxon>Ascomycota</taxon>
        <taxon>Saccharomycotina</taxon>
        <taxon>Saccharomycetes</taxon>
        <taxon>Saccharomycetales</taxon>
        <taxon>Saccharomycetaceae</taxon>
        <taxon>Zygosaccharomyces</taxon>
    </lineage>
</organism>
<feature type="region of interest" description="Disordered" evidence="5">
    <location>
        <begin position="685"/>
        <end position="704"/>
    </location>
</feature>
<feature type="compositionally biased region" description="Basic and acidic residues" evidence="5">
    <location>
        <begin position="374"/>
        <end position="391"/>
    </location>
</feature>
<evidence type="ECO:0000256" key="5">
    <source>
        <dbReference type="SAM" id="MobiDB-lite"/>
    </source>
</evidence>
<protein>
    <submittedName>
        <fullName evidence="9">ZYBA0S16-00364g1_1</fullName>
    </submittedName>
</protein>
<reference evidence="10" key="1">
    <citation type="journal article" date="2013" name="Genome Announc.">
        <title>Genome sequence of the food spoilage yeast Zygosaccharomyces bailii CLIB 213(T).</title>
        <authorList>
            <person name="Galeote V."/>
            <person name="Bigey F."/>
            <person name="Devillers H."/>
            <person name="Neuveglise C."/>
            <person name="Dequin S."/>
        </authorList>
    </citation>
    <scope>NUCLEOTIDE SEQUENCE [LARGE SCALE GENOMIC DNA]</scope>
    <source>
        <strain evidence="10">CLIB 213 / ATCC 58445 / CBS 680 / CCRC 21525 / NBRC 1098 / NCYC 1416 / NRRL Y-2227</strain>
    </source>
</reference>
<keyword evidence="10" id="KW-1185">Reference proteome</keyword>
<evidence type="ECO:0000313" key="9">
    <source>
        <dbReference type="EMBL" id="CDF91933.1"/>
    </source>
</evidence>
<evidence type="ECO:0000259" key="6">
    <source>
        <dbReference type="PROSITE" id="PS50090"/>
    </source>
</evidence>
<feature type="domain" description="HTH myb-type" evidence="8">
    <location>
        <begin position="169"/>
        <end position="217"/>
    </location>
</feature>
<feature type="region of interest" description="Disordered" evidence="5">
    <location>
        <begin position="534"/>
        <end position="570"/>
    </location>
</feature>
<feature type="compositionally biased region" description="Basic residues" evidence="5">
    <location>
        <begin position="617"/>
        <end position="628"/>
    </location>
</feature>
<dbReference type="OrthoDB" id="2143914at2759"/>
<feature type="compositionally biased region" description="Polar residues" evidence="5">
    <location>
        <begin position="364"/>
        <end position="373"/>
    </location>
</feature>
<feature type="domain" description="HTH myb-type" evidence="8">
    <location>
        <begin position="110"/>
        <end position="164"/>
    </location>
</feature>
<dbReference type="InterPro" id="IPR051575">
    <property type="entry name" value="Myb-like_DNA-bd"/>
</dbReference>
<dbReference type="PANTHER" id="PTHR46621:SF1">
    <property type="entry name" value="SNRNA-ACTIVATING PROTEIN COMPLEX SUBUNIT 4"/>
    <property type="match status" value="1"/>
</dbReference>
<dbReference type="InterPro" id="IPR009057">
    <property type="entry name" value="Homeodomain-like_sf"/>
</dbReference>
<evidence type="ECO:0000256" key="3">
    <source>
        <dbReference type="ARBA" id="ARBA00023163"/>
    </source>
</evidence>
<dbReference type="GO" id="GO:0006355">
    <property type="term" value="P:regulation of DNA-templated transcription"/>
    <property type="evidence" value="ECO:0007669"/>
    <property type="project" value="UniProtKB-ARBA"/>
</dbReference>
<dbReference type="SMART" id="SM00717">
    <property type="entry name" value="SANT"/>
    <property type="match status" value="3"/>
</dbReference>
<feature type="region of interest" description="Disordered" evidence="5">
    <location>
        <begin position="227"/>
        <end position="351"/>
    </location>
</feature>
<dbReference type="GO" id="GO:0042795">
    <property type="term" value="P:snRNA transcription by RNA polymerase II"/>
    <property type="evidence" value="ECO:0007669"/>
    <property type="project" value="TreeGrafter"/>
</dbReference>
<dbReference type="SUPFAM" id="SSF46689">
    <property type="entry name" value="Homeodomain-like"/>
    <property type="match status" value="2"/>
</dbReference>
<feature type="compositionally biased region" description="Polar residues" evidence="5">
    <location>
        <begin position="341"/>
        <end position="350"/>
    </location>
</feature>
<feature type="domain" description="Myb-like" evidence="6">
    <location>
        <begin position="163"/>
        <end position="213"/>
    </location>
</feature>
<sequence length="747" mass="83822">MTVNEKKTRNSKDRKAIDFDLLVVTESLGYKTYRKNRRNSWSREEDTKLKQLINAAFIELGFPGGIADISSIQESERVCKNISWEHIANLFNDPTRKPKDLRKRWTASLDPNLKKGKWTPEEDRQLLKAYEKHGSHWQSVSENIAGRTEDQCAKRYIEVLGPSTEGRLRKWTLEEDLSLVNKVKKYGTKWRRISSEMEFRPSLTCRNRWRKIITSVVRNKASPEITEAVKGDQDVPLLDKKPKTAEEAQIEPDSEDEEQEGGSSYEDSGRDGRSLDVMHREENGVNKGKNQNYDSSGSVASFAPESEVREPIILNEGRFKEIPNTSTARETSPQKVFDGGQPQTDKTGTFPNVLESLPALSKVCSQNETSAKSDSIEEKAKSNEDRARTELGKGATRHHKHRSHMEWKFILKDGEELSVSSGVISNSELVKELIEQAKKHSLKISIHQHIHNHYNAPQDFNGEHQRAPSIVPEGYSNFHTNSSSPSSGDSSKDFLYGSNGPVKSSCPDGYHDFLSASPNYNVFGLEPFTQLDSSTSGLYNQRPSQYVPPSYAPYGVRPDVPNSTRSTDELQDISRNRVSHFNYLPPTLKPQLESSNSTKASDLNILLNPSPTNGIGKKSKKRKRRHASGKSGGNTPGSSYQGSSQTSPTGSNSKIINPTDYPKSASSFNDDEGLDFWENLRSLADQPISSQKEERQSSNPFTDENRDLIYGLFNTNNHGMDAEALKKTGARTPFPLDDDTFIPFNPS</sequence>
<evidence type="ECO:0000256" key="2">
    <source>
        <dbReference type="ARBA" id="ARBA00023125"/>
    </source>
</evidence>
<feature type="compositionally biased region" description="Polar residues" evidence="5">
    <location>
        <begin position="288"/>
        <end position="299"/>
    </location>
</feature>
<dbReference type="PROSITE" id="PS51294">
    <property type="entry name" value="HTH_MYB"/>
    <property type="match status" value="2"/>
</dbReference>
<dbReference type="Proteomes" id="UP000019375">
    <property type="component" value="Unassembled WGS sequence"/>
</dbReference>
<feature type="compositionally biased region" description="Basic and acidic residues" evidence="5">
    <location>
        <begin position="267"/>
        <end position="284"/>
    </location>
</feature>
<dbReference type="PROSITE" id="PS50090">
    <property type="entry name" value="MYB_LIKE"/>
    <property type="match status" value="3"/>
</dbReference>
<name>A0A8J2TBW8_ZYGB2</name>
<dbReference type="InterPro" id="IPR017930">
    <property type="entry name" value="Myb_dom"/>
</dbReference>
<evidence type="ECO:0000313" key="10">
    <source>
        <dbReference type="Proteomes" id="UP000019375"/>
    </source>
</evidence>
<dbReference type="AlphaFoldDB" id="A0A8J2TBW8"/>
<dbReference type="GO" id="GO:0000978">
    <property type="term" value="F:RNA polymerase II cis-regulatory region sequence-specific DNA binding"/>
    <property type="evidence" value="ECO:0007669"/>
    <property type="project" value="TreeGrafter"/>
</dbReference>
<keyword evidence="4" id="KW-0539">Nucleus</keyword>
<keyword evidence="1" id="KW-0805">Transcription regulation</keyword>
<dbReference type="InterPro" id="IPR001005">
    <property type="entry name" value="SANT/Myb"/>
</dbReference>
<dbReference type="Gene3D" id="1.10.10.60">
    <property type="entry name" value="Homeodomain-like"/>
    <property type="match status" value="3"/>
</dbReference>
<feature type="compositionally biased region" description="Acidic residues" evidence="5">
    <location>
        <begin position="248"/>
        <end position="260"/>
    </location>
</feature>
<feature type="compositionally biased region" description="Polar residues" evidence="5">
    <location>
        <begin position="323"/>
        <end position="334"/>
    </location>
</feature>
<evidence type="ECO:0000256" key="4">
    <source>
        <dbReference type="ARBA" id="ARBA00023242"/>
    </source>
</evidence>
<feature type="compositionally biased region" description="Polar residues" evidence="5">
    <location>
        <begin position="602"/>
        <end position="613"/>
    </location>
</feature>
<feature type="region of interest" description="Disordered" evidence="5">
    <location>
        <begin position="364"/>
        <end position="400"/>
    </location>
</feature>
<accession>A0A8J2TBW8</accession>
<feature type="compositionally biased region" description="Polar residues" evidence="5">
    <location>
        <begin position="636"/>
        <end position="656"/>
    </location>
</feature>
<feature type="domain" description="SANT" evidence="7">
    <location>
        <begin position="113"/>
        <end position="158"/>
    </location>
</feature>
<keyword evidence="3" id="KW-0804">Transcription</keyword>
<feature type="domain" description="Myb-like" evidence="6">
    <location>
        <begin position="33"/>
        <end position="109"/>
    </location>
</feature>
<feature type="compositionally biased region" description="Basic and acidic residues" evidence="5">
    <location>
        <begin position="227"/>
        <end position="246"/>
    </location>
</feature>
<evidence type="ECO:0000256" key="1">
    <source>
        <dbReference type="ARBA" id="ARBA00023015"/>
    </source>
</evidence>
<dbReference type="GO" id="GO:0001006">
    <property type="term" value="F:RNA polymerase III type 3 promoter sequence-specific DNA binding"/>
    <property type="evidence" value="ECO:0007669"/>
    <property type="project" value="TreeGrafter"/>
</dbReference>
<dbReference type="PROSITE" id="PS51293">
    <property type="entry name" value="SANT"/>
    <property type="match status" value="1"/>
</dbReference>
<feature type="compositionally biased region" description="Polar residues" evidence="5">
    <location>
        <begin position="534"/>
        <end position="544"/>
    </location>
</feature>
<proteinExistence type="predicted"/>
<gene>
    <name evidence="9" type="ORF">BN860_00364g</name>
</gene>
<dbReference type="FunFam" id="1.10.10.60:FF:000498">
    <property type="entry name" value="Transcription factor"/>
    <property type="match status" value="1"/>
</dbReference>
<feature type="region of interest" description="Disordered" evidence="5">
    <location>
        <begin position="602"/>
        <end position="668"/>
    </location>
</feature>
<feature type="region of interest" description="Disordered" evidence="5">
    <location>
        <begin position="461"/>
        <end position="495"/>
    </location>
</feature>
<dbReference type="Pfam" id="PF00249">
    <property type="entry name" value="Myb_DNA-binding"/>
    <property type="match status" value="2"/>
</dbReference>